<evidence type="ECO:0000313" key="2">
    <source>
        <dbReference type="EMBL" id="KAG0449586.1"/>
    </source>
</evidence>
<dbReference type="Proteomes" id="UP000639772">
    <property type="component" value="Unassembled WGS sequence"/>
</dbReference>
<gene>
    <name evidence="2" type="ORF">HPP92_027221</name>
</gene>
<protein>
    <submittedName>
        <fullName evidence="2">Uncharacterized protein</fullName>
    </submittedName>
</protein>
<sequence length="125" mass="14703">MSFICMNSTINFAIGFYNLFVTKTQVCLVNKSFKFITYGSILVSVFLSFHEFGGIKFVFDCKKIKYCFVLFFYLLMICDDLSAIIKSKFVHEDKVRLEELLSFVEMERLGIIGKLHIEYRNVRMK</sequence>
<accession>A0A835P9M3</accession>
<reference evidence="2 3" key="1">
    <citation type="journal article" date="2020" name="Nat. Food">
        <title>A phased Vanilla planifolia genome enables genetic improvement of flavour and production.</title>
        <authorList>
            <person name="Hasing T."/>
            <person name="Tang H."/>
            <person name="Brym M."/>
            <person name="Khazi F."/>
            <person name="Huang T."/>
            <person name="Chambers A.H."/>
        </authorList>
    </citation>
    <scope>NUCLEOTIDE SEQUENCE [LARGE SCALE GENOMIC DNA]</scope>
    <source>
        <tissue evidence="2">Leaf</tissue>
    </source>
</reference>
<evidence type="ECO:0000256" key="1">
    <source>
        <dbReference type="SAM" id="Phobius"/>
    </source>
</evidence>
<dbReference type="AlphaFoldDB" id="A0A835P9M3"/>
<evidence type="ECO:0000313" key="3">
    <source>
        <dbReference type="Proteomes" id="UP000639772"/>
    </source>
</evidence>
<feature type="transmembrane region" description="Helical" evidence="1">
    <location>
        <begin position="66"/>
        <end position="85"/>
    </location>
</feature>
<dbReference type="EMBL" id="JADCNM010000174">
    <property type="protein sequence ID" value="KAG0449586.1"/>
    <property type="molecule type" value="Genomic_DNA"/>
</dbReference>
<proteinExistence type="predicted"/>
<keyword evidence="1" id="KW-1133">Transmembrane helix</keyword>
<keyword evidence="1" id="KW-0812">Transmembrane</keyword>
<organism evidence="2 3">
    <name type="scientific">Vanilla planifolia</name>
    <name type="common">Vanilla</name>
    <dbReference type="NCBI Taxonomy" id="51239"/>
    <lineage>
        <taxon>Eukaryota</taxon>
        <taxon>Viridiplantae</taxon>
        <taxon>Streptophyta</taxon>
        <taxon>Embryophyta</taxon>
        <taxon>Tracheophyta</taxon>
        <taxon>Spermatophyta</taxon>
        <taxon>Magnoliopsida</taxon>
        <taxon>Liliopsida</taxon>
        <taxon>Asparagales</taxon>
        <taxon>Orchidaceae</taxon>
        <taxon>Vanilloideae</taxon>
        <taxon>Vanilleae</taxon>
        <taxon>Vanilla</taxon>
    </lineage>
</organism>
<name>A0A835P9M3_VANPL</name>
<keyword evidence="1" id="KW-0472">Membrane</keyword>
<comment type="caution">
    <text evidence="2">The sequence shown here is derived from an EMBL/GenBank/DDBJ whole genome shotgun (WGS) entry which is preliminary data.</text>
</comment>
<feature type="transmembrane region" description="Helical" evidence="1">
    <location>
        <begin position="35"/>
        <end position="59"/>
    </location>
</feature>